<evidence type="ECO:0000313" key="2">
    <source>
        <dbReference type="Proteomes" id="UP001140096"/>
    </source>
</evidence>
<protein>
    <submittedName>
        <fullName evidence="1">1-pyrroline-5-carboxylate dehydrogenase</fullName>
        <ecNumber evidence="1">1.2.1.88</ecNumber>
    </submittedName>
</protein>
<keyword evidence="1" id="KW-0560">Oxidoreductase</keyword>
<name>A0ACC1L1V0_9FUNG</name>
<proteinExistence type="predicted"/>
<feature type="non-terminal residue" evidence="1">
    <location>
        <position position="188"/>
    </location>
</feature>
<evidence type="ECO:0000313" key="1">
    <source>
        <dbReference type="EMBL" id="KAJ2798926.1"/>
    </source>
</evidence>
<dbReference type="Proteomes" id="UP001140096">
    <property type="component" value="Unassembled WGS sequence"/>
</dbReference>
<keyword evidence="2" id="KW-1185">Reference proteome</keyword>
<organism evidence="1 2">
    <name type="scientific">Coemansia furcata</name>
    <dbReference type="NCBI Taxonomy" id="417177"/>
    <lineage>
        <taxon>Eukaryota</taxon>
        <taxon>Fungi</taxon>
        <taxon>Fungi incertae sedis</taxon>
        <taxon>Zoopagomycota</taxon>
        <taxon>Kickxellomycotina</taxon>
        <taxon>Kickxellomycetes</taxon>
        <taxon>Kickxellales</taxon>
        <taxon>Kickxellaceae</taxon>
        <taxon>Coemansia</taxon>
    </lineage>
</organism>
<sequence>MQSNLALEFAPGGNTMLWKPPNSAVLSNYVAYDIMREVGVPDGVMRFVPGDAVAMTNQGFEHPEFALLHFTGSTHVFRNMWRQIAENIDRYKSYPRIVGETGGKNYHLVHSSANMENAVNGTYPRCVRVPGPKVLGMLAPLRAQEHVERVPREAGRRHRVDQDGSHHRPNQLHGPSHQPGCLRQDHQL</sequence>
<dbReference type="EC" id="1.2.1.88" evidence="1"/>
<comment type="caution">
    <text evidence="1">The sequence shown here is derived from an EMBL/GenBank/DDBJ whole genome shotgun (WGS) entry which is preliminary data.</text>
</comment>
<dbReference type="EMBL" id="JANBUP010002802">
    <property type="protein sequence ID" value="KAJ2798926.1"/>
    <property type="molecule type" value="Genomic_DNA"/>
</dbReference>
<reference evidence="1" key="1">
    <citation type="submission" date="2022-07" db="EMBL/GenBank/DDBJ databases">
        <title>Phylogenomic reconstructions and comparative analyses of Kickxellomycotina fungi.</title>
        <authorList>
            <person name="Reynolds N.K."/>
            <person name="Stajich J.E."/>
            <person name="Barry K."/>
            <person name="Grigoriev I.V."/>
            <person name="Crous P."/>
            <person name="Smith M.E."/>
        </authorList>
    </citation>
    <scope>NUCLEOTIDE SEQUENCE</scope>
    <source>
        <strain evidence="1">CBS 102833</strain>
    </source>
</reference>
<gene>
    <name evidence="1" type="primary">PUT2_3</name>
    <name evidence="1" type="ORF">H4S07_005575</name>
</gene>
<accession>A0ACC1L1V0</accession>